<dbReference type="RefSeq" id="WP_091457326.1">
    <property type="nucleotide sequence ID" value="NZ_FMZZ01000023.1"/>
</dbReference>
<proteinExistence type="predicted"/>
<dbReference type="OrthoDB" id="4202326at2"/>
<feature type="chain" id="PRO_5011746735" description="Small secreted protein" evidence="1">
    <location>
        <begin position="21"/>
        <end position="185"/>
    </location>
</feature>
<evidence type="ECO:0000313" key="3">
    <source>
        <dbReference type="Proteomes" id="UP000199501"/>
    </source>
</evidence>
<accession>A0A1G6YTA8</accession>
<reference evidence="3" key="1">
    <citation type="submission" date="2016-10" db="EMBL/GenBank/DDBJ databases">
        <authorList>
            <person name="Varghese N."/>
            <person name="Submissions S."/>
        </authorList>
    </citation>
    <scope>NUCLEOTIDE SEQUENCE [LARGE SCALE GENOMIC DNA]</scope>
    <source>
        <strain evidence="3">IBRC-M 10403</strain>
    </source>
</reference>
<dbReference type="PROSITE" id="PS51257">
    <property type="entry name" value="PROKAR_LIPOPROTEIN"/>
    <property type="match status" value="1"/>
</dbReference>
<sequence>MMGRLVPALASVLVAAAALAGCSSDSPDTVPPPESPAVGWVEKVCQSVDATSAKTTQFPAFDPTDPAKTKEGLLTLFGTLSEGLTQVGDTITGAGAPPVANGSAVVDKALANIDGAKTSLDSVIKKVEAAPTNDPAAFQAALTELGASTDVFEKYSEGPMKDLRENPEINDAFGKAPTCRKVAGM</sequence>
<evidence type="ECO:0000313" key="2">
    <source>
        <dbReference type="EMBL" id="SDD92776.1"/>
    </source>
</evidence>
<name>A0A1G6YTA8_9PSEU</name>
<keyword evidence="3" id="KW-1185">Reference proteome</keyword>
<organism evidence="2 3">
    <name type="scientific">Actinokineospora iranica</name>
    <dbReference type="NCBI Taxonomy" id="1271860"/>
    <lineage>
        <taxon>Bacteria</taxon>
        <taxon>Bacillati</taxon>
        <taxon>Actinomycetota</taxon>
        <taxon>Actinomycetes</taxon>
        <taxon>Pseudonocardiales</taxon>
        <taxon>Pseudonocardiaceae</taxon>
        <taxon>Actinokineospora</taxon>
    </lineage>
</organism>
<dbReference type="STRING" id="1271860.SAMN05216174_1233"/>
<evidence type="ECO:0008006" key="4">
    <source>
        <dbReference type="Google" id="ProtNLM"/>
    </source>
</evidence>
<protein>
    <recommendedName>
        <fullName evidence="4">Small secreted protein</fullName>
    </recommendedName>
</protein>
<keyword evidence="1" id="KW-0732">Signal</keyword>
<evidence type="ECO:0000256" key="1">
    <source>
        <dbReference type="SAM" id="SignalP"/>
    </source>
</evidence>
<feature type="signal peptide" evidence="1">
    <location>
        <begin position="1"/>
        <end position="20"/>
    </location>
</feature>
<gene>
    <name evidence="2" type="ORF">SAMN05216174_1233</name>
</gene>
<dbReference type="Proteomes" id="UP000199501">
    <property type="component" value="Unassembled WGS sequence"/>
</dbReference>
<dbReference type="AlphaFoldDB" id="A0A1G6YTA8"/>
<dbReference type="EMBL" id="FMZZ01000023">
    <property type="protein sequence ID" value="SDD92776.1"/>
    <property type="molecule type" value="Genomic_DNA"/>
</dbReference>